<dbReference type="GeneID" id="89478241"/>
<organism evidence="2 3">
    <name type="scientific">Acetobacter tropicalis</name>
    <dbReference type="NCBI Taxonomy" id="104102"/>
    <lineage>
        <taxon>Bacteria</taxon>
        <taxon>Pseudomonadati</taxon>
        <taxon>Pseudomonadota</taxon>
        <taxon>Alphaproteobacteria</taxon>
        <taxon>Acetobacterales</taxon>
        <taxon>Acetobacteraceae</taxon>
        <taxon>Acetobacter</taxon>
    </lineage>
</organism>
<dbReference type="STRING" id="104102.AtDm6_1055"/>
<dbReference type="Proteomes" id="UP000029448">
    <property type="component" value="Unassembled WGS sequence"/>
</dbReference>
<accession>A0A094YTN5</accession>
<dbReference type="RefSeq" id="WP_052051228.1">
    <property type="nucleotide sequence ID" value="NZ_JAUYUW010000001.1"/>
</dbReference>
<dbReference type="InterPro" id="IPR025139">
    <property type="entry name" value="DUF4062"/>
</dbReference>
<proteinExistence type="predicted"/>
<sequence>MAKPRVFVSSTYYDLKFLRSSLDVFINSLGFETVLSEKGDIPYSPFIPLDESCYDEALSCDIFVLIIGGRYGSKTSDTKENQIYESYKSITKKEFETANSKGIPCFILIENGVYSEFQTYRKNKELKINYAHVDSINVFKFIDEIFQLKKNNPVFPFSGPQEVYAWLRDQWSGIFRDLLQKKVKNSEMIELQYEVENLRTITDSLKNYLEVIVSKMEQGDSIIQKENEKIKKENIINSLMKNSLFKVLVDKFSTDDENEKNHNEILDEVIDDIKNIQSKQEFRIFMEEVFTNMDKEKFKTLFDYFINDLNECRRILSLPNII</sequence>
<keyword evidence="3" id="KW-1185">Reference proteome</keyword>
<comment type="caution">
    <text evidence="2">The sequence shown here is derived from an EMBL/GenBank/DDBJ whole genome shotgun (WGS) entry which is preliminary data.</text>
</comment>
<dbReference type="PATRIC" id="fig|104102.7.peg.1050"/>
<dbReference type="Pfam" id="PF13271">
    <property type="entry name" value="DUF4062"/>
    <property type="match status" value="1"/>
</dbReference>
<evidence type="ECO:0000313" key="2">
    <source>
        <dbReference type="EMBL" id="KGB24742.1"/>
    </source>
</evidence>
<feature type="domain" description="DUF4062" evidence="1">
    <location>
        <begin position="5"/>
        <end position="98"/>
    </location>
</feature>
<evidence type="ECO:0000313" key="3">
    <source>
        <dbReference type="Proteomes" id="UP000029448"/>
    </source>
</evidence>
<protein>
    <recommendedName>
        <fullName evidence="1">DUF4062 domain-containing protein</fullName>
    </recommendedName>
</protein>
<gene>
    <name evidence="2" type="ORF">AtDm6_1055</name>
</gene>
<reference evidence="2 3" key="1">
    <citation type="submission" date="2014-06" db="EMBL/GenBank/DDBJ databases">
        <title>Functional and comparative genomic analyses of the Drosophila gut microbiota identify candidate symbiosis factors.</title>
        <authorList>
            <person name="Newell P.D."/>
            <person name="Chaston J.M."/>
            <person name="Douglas A.E."/>
        </authorList>
    </citation>
    <scope>NUCLEOTIDE SEQUENCE [LARGE SCALE GENOMIC DNA]</scope>
    <source>
        <strain evidence="2 3">DmCS_006</strain>
    </source>
</reference>
<name>A0A094YTN5_9PROT</name>
<dbReference type="EMBL" id="JOKM01000030">
    <property type="protein sequence ID" value="KGB24742.1"/>
    <property type="molecule type" value="Genomic_DNA"/>
</dbReference>
<dbReference type="AlphaFoldDB" id="A0A094YTN5"/>
<evidence type="ECO:0000259" key="1">
    <source>
        <dbReference type="Pfam" id="PF13271"/>
    </source>
</evidence>